<dbReference type="InterPro" id="IPR004090">
    <property type="entry name" value="Chemotax_Me-accpt_rcpt"/>
</dbReference>
<dbReference type="InterPro" id="IPR013655">
    <property type="entry name" value="PAS_fold_3"/>
</dbReference>
<dbReference type="NCBIfam" id="TIGR00229">
    <property type="entry name" value="sensory_box"/>
    <property type="match status" value="2"/>
</dbReference>
<dbReference type="PROSITE" id="PS50113">
    <property type="entry name" value="PAC"/>
    <property type="match status" value="1"/>
</dbReference>
<dbReference type="InterPro" id="IPR000014">
    <property type="entry name" value="PAS"/>
</dbReference>
<keyword evidence="1 2" id="KW-0807">Transducer</keyword>
<proteinExistence type="predicted"/>
<dbReference type="CDD" id="cd00130">
    <property type="entry name" value="PAS"/>
    <property type="match status" value="2"/>
</dbReference>
<dbReference type="Pfam" id="PF08447">
    <property type="entry name" value="PAS_3"/>
    <property type="match status" value="1"/>
</dbReference>
<dbReference type="Pfam" id="PF00015">
    <property type="entry name" value="MCPsignal"/>
    <property type="match status" value="1"/>
</dbReference>
<feature type="domain" description="PAC" evidence="5">
    <location>
        <begin position="218"/>
        <end position="270"/>
    </location>
</feature>
<evidence type="ECO:0000259" key="4">
    <source>
        <dbReference type="PROSITE" id="PS50112"/>
    </source>
</evidence>
<name>A0ABV4VFL7_9GAMM</name>
<evidence type="ECO:0000256" key="1">
    <source>
        <dbReference type="ARBA" id="ARBA00023224"/>
    </source>
</evidence>
<evidence type="ECO:0000313" key="6">
    <source>
        <dbReference type="EMBL" id="MFB2619068.1"/>
    </source>
</evidence>
<dbReference type="SUPFAM" id="SSF55785">
    <property type="entry name" value="PYP-like sensor domain (PAS domain)"/>
    <property type="match status" value="1"/>
</dbReference>
<dbReference type="Gene3D" id="3.30.450.20">
    <property type="entry name" value="PAS domain"/>
    <property type="match status" value="2"/>
</dbReference>
<dbReference type="InterPro" id="IPR035965">
    <property type="entry name" value="PAS-like_dom_sf"/>
</dbReference>
<dbReference type="PANTHER" id="PTHR24422">
    <property type="entry name" value="CHEMOTAXIS PROTEIN METHYLTRANSFERASE"/>
    <property type="match status" value="1"/>
</dbReference>
<dbReference type="InterPro" id="IPR001610">
    <property type="entry name" value="PAC"/>
</dbReference>
<dbReference type="RefSeq" id="WP_342200884.1">
    <property type="nucleotide sequence ID" value="NZ_JBCATE010000001.1"/>
</dbReference>
<accession>A0ABV4VFL7</accession>
<evidence type="ECO:0000259" key="3">
    <source>
        <dbReference type="PROSITE" id="PS50111"/>
    </source>
</evidence>
<dbReference type="SMART" id="SM00283">
    <property type="entry name" value="MA"/>
    <property type="match status" value="1"/>
</dbReference>
<sequence length="435" mass="48187">MFWWKVKSNNRDANNHSSGFTAAETLENELAAIRAYTAYICFTPKGEIIEANDIFLDVMGYSANEILGKHHRMFCTAQYSSSQEYQKFWQELAAGNAFTGTFQRLKKNHIPVYVEASYFPVKNCAGDVVKIIKIANDVTASQLNLIAKNAILDALDRSQAVIEFLPDGTVITANQNFLDIMHYQLDEIQGKHHKMFCDNEFYRIRPDFWKRLAAGEHFTGRFKRIDAHNNVIWLEATYNPIRDASNKVYKIVKFASDISHRVNTALQAVDMAAATSEQTSQITTNAVQVLNEAVCTSHQIAEQVKNASNIGGELLVQSKNINDIVITIRGIAEQTNLLALNAAIEAARAGDLGRGFAVVADEVRKLASRTSTATSEIANVVQQNTDLIKNIDHQLSNITNVALHGEDSINHVAAGLADVGNGVSQFVAMVEQLRP</sequence>
<feature type="domain" description="Methyl-accepting transducer" evidence="3">
    <location>
        <begin position="233"/>
        <end position="435"/>
    </location>
</feature>
<dbReference type="Pfam" id="PF13426">
    <property type="entry name" value="PAS_9"/>
    <property type="match status" value="1"/>
</dbReference>
<dbReference type="EMBL" id="JBHFGU010000001">
    <property type="protein sequence ID" value="MFB2619068.1"/>
    <property type="molecule type" value="Genomic_DNA"/>
</dbReference>
<dbReference type="InterPro" id="IPR050903">
    <property type="entry name" value="Bact_Chemotaxis_MeTrfase"/>
</dbReference>
<keyword evidence="7" id="KW-1185">Reference proteome</keyword>
<gene>
    <name evidence="6" type="ORF">ACE02W_04465</name>
</gene>
<organism evidence="6 7">
    <name type="scientific">Shewanella mangrovisoli</name>
    <dbReference type="NCBI Taxonomy" id="2864211"/>
    <lineage>
        <taxon>Bacteria</taxon>
        <taxon>Pseudomonadati</taxon>
        <taxon>Pseudomonadota</taxon>
        <taxon>Gammaproteobacteria</taxon>
        <taxon>Alteromonadales</taxon>
        <taxon>Shewanellaceae</taxon>
        <taxon>Shewanella</taxon>
    </lineage>
</organism>
<comment type="caution">
    <text evidence="6">The sequence shown here is derived from an EMBL/GenBank/DDBJ whole genome shotgun (WGS) entry which is preliminary data.</text>
</comment>
<feature type="domain" description="PAS" evidence="4">
    <location>
        <begin position="45"/>
        <end position="69"/>
    </location>
</feature>
<dbReference type="SUPFAM" id="SSF58104">
    <property type="entry name" value="Methyl-accepting chemotaxis protein (MCP) signaling domain"/>
    <property type="match status" value="1"/>
</dbReference>
<dbReference type="InterPro" id="IPR000700">
    <property type="entry name" value="PAS-assoc_C"/>
</dbReference>
<evidence type="ECO:0000256" key="2">
    <source>
        <dbReference type="PROSITE-ProRule" id="PRU00284"/>
    </source>
</evidence>
<dbReference type="InterPro" id="IPR004089">
    <property type="entry name" value="MCPsignal_dom"/>
</dbReference>
<dbReference type="PROSITE" id="PS50112">
    <property type="entry name" value="PAS"/>
    <property type="match status" value="1"/>
</dbReference>
<dbReference type="PANTHER" id="PTHR24422:SF10">
    <property type="entry name" value="CHEMOTAXIS PROTEIN METHYLTRANSFERASE 2"/>
    <property type="match status" value="1"/>
</dbReference>
<dbReference type="PROSITE" id="PS50111">
    <property type="entry name" value="CHEMOTAXIS_TRANSDUC_2"/>
    <property type="match status" value="1"/>
</dbReference>
<evidence type="ECO:0000259" key="5">
    <source>
        <dbReference type="PROSITE" id="PS50113"/>
    </source>
</evidence>
<evidence type="ECO:0000313" key="7">
    <source>
        <dbReference type="Proteomes" id="UP001576708"/>
    </source>
</evidence>
<reference evidence="6 7" key="1">
    <citation type="submission" date="2024-09" db="EMBL/GenBank/DDBJ databases">
        <authorList>
            <person name="Zhang Y."/>
        </authorList>
    </citation>
    <scope>NUCLEOTIDE SEQUENCE [LARGE SCALE GENOMIC DNA]</scope>
    <source>
        <strain evidence="6 7">ZJ318</strain>
    </source>
</reference>
<dbReference type="Gene3D" id="1.10.287.950">
    <property type="entry name" value="Methyl-accepting chemotaxis protein"/>
    <property type="match status" value="1"/>
</dbReference>
<dbReference type="SMART" id="SM00086">
    <property type="entry name" value="PAC"/>
    <property type="match status" value="2"/>
</dbReference>
<dbReference type="SMART" id="SM00091">
    <property type="entry name" value="PAS"/>
    <property type="match status" value="2"/>
</dbReference>
<dbReference type="Proteomes" id="UP001576708">
    <property type="component" value="Unassembled WGS sequence"/>
</dbReference>
<protein>
    <submittedName>
        <fullName evidence="6">Methyl-accepting chemotaxis protein</fullName>
    </submittedName>
</protein>
<dbReference type="PRINTS" id="PR00260">
    <property type="entry name" value="CHEMTRNSDUCR"/>
</dbReference>